<sequence length="75" mass="8607">MMMANVRNLSDSSDNVPTSCEDEIGTSEVAPLWKLDRIKRKKKPSIPAEIKENAHLLKYWKKDFLCLLNLMKVSS</sequence>
<accession>A0AAV8YI11</accession>
<organism evidence="2 3">
    <name type="scientific">Rhamnusium bicolor</name>
    <dbReference type="NCBI Taxonomy" id="1586634"/>
    <lineage>
        <taxon>Eukaryota</taxon>
        <taxon>Metazoa</taxon>
        <taxon>Ecdysozoa</taxon>
        <taxon>Arthropoda</taxon>
        <taxon>Hexapoda</taxon>
        <taxon>Insecta</taxon>
        <taxon>Pterygota</taxon>
        <taxon>Neoptera</taxon>
        <taxon>Endopterygota</taxon>
        <taxon>Coleoptera</taxon>
        <taxon>Polyphaga</taxon>
        <taxon>Cucujiformia</taxon>
        <taxon>Chrysomeloidea</taxon>
        <taxon>Cerambycidae</taxon>
        <taxon>Lepturinae</taxon>
        <taxon>Rhagiini</taxon>
        <taxon>Rhamnusium</taxon>
    </lineage>
</organism>
<dbReference type="EMBL" id="JANEYF010002186">
    <property type="protein sequence ID" value="KAJ8950151.1"/>
    <property type="molecule type" value="Genomic_DNA"/>
</dbReference>
<evidence type="ECO:0000313" key="2">
    <source>
        <dbReference type="EMBL" id="KAJ8950151.1"/>
    </source>
</evidence>
<reference evidence="2" key="1">
    <citation type="journal article" date="2023" name="Insect Mol. Biol.">
        <title>Genome sequencing provides insights into the evolution of gene families encoding plant cell wall-degrading enzymes in longhorned beetles.</title>
        <authorList>
            <person name="Shin N.R."/>
            <person name="Okamura Y."/>
            <person name="Kirsch R."/>
            <person name="Pauchet Y."/>
        </authorList>
    </citation>
    <scope>NUCLEOTIDE SEQUENCE</scope>
    <source>
        <strain evidence="2">RBIC_L_NR</strain>
    </source>
</reference>
<name>A0AAV8YI11_9CUCU</name>
<dbReference type="AlphaFoldDB" id="A0AAV8YI11"/>
<evidence type="ECO:0000256" key="1">
    <source>
        <dbReference type="SAM" id="MobiDB-lite"/>
    </source>
</evidence>
<gene>
    <name evidence="2" type="ORF">NQ314_008004</name>
</gene>
<dbReference type="Proteomes" id="UP001162156">
    <property type="component" value="Unassembled WGS sequence"/>
</dbReference>
<feature type="compositionally biased region" description="Polar residues" evidence="1">
    <location>
        <begin position="7"/>
        <end position="18"/>
    </location>
</feature>
<keyword evidence="3" id="KW-1185">Reference proteome</keyword>
<evidence type="ECO:0000313" key="3">
    <source>
        <dbReference type="Proteomes" id="UP001162156"/>
    </source>
</evidence>
<comment type="caution">
    <text evidence="2">The sequence shown here is derived from an EMBL/GenBank/DDBJ whole genome shotgun (WGS) entry which is preliminary data.</text>
</comment>
<protein>
    <submittedName>
        <fullName evidence="2">Uncharacterized protein</fullName>
    </submittedName>
</protein>
<proteinExistence type="predicted"/>
<feature type="region of interest" description="Disordered" evidence="1">
    <location>
        <begin position="1"/>
        <end position="22"/>
    </location>
</feature>